<evidence type="ECO:0000256" key="12">
    <source>
        <dbReference type="ARBA" id="ARBA00023268"/>
    </source>
</evidence>
<dbReference type="GO" id="GO:0008835">
    <property type="term" value="F:diaminohydroxyphosphoribosylaminopyrimidine deaminase activity"/>
    <property type="evidence" value="ECO:0007669"/>
    <property type="project" value="UniProtKB-EC"/>
</dbReference>
<feature type="binding site" evidence="17">
    <location>
        <position position="220"/>
    </location>
    <ligand>
        <name>substrate</name>
    </ligand>
</feature>
<feature type="binding site" evidence="18">
    <location>
        <position position="120"/>
    </location>
    <ligand>
        <name>Zn(2+)</name>
        <dbReference type="ChEBI" id="CHEBI:29105"/>
        <note>catalytic</note>
    </ligand>
</feature>
<comment type="caution">
    <text evidence="20">The sequence shown here is derived from an EMBL/GenBank/DDBJ whole genome shotgun (WGS) entry which is preliminary data.</text>
</comment>
<evidence type="ECO:0000313" key="20">
    <source>
        <dbReference type="EMBL" id="MBE9214703.1"/>
    </source>
</evidence>
<dbReference type="SUPFAM" id="SSF53597">
    <property type="entry name" value="Dihydrofolate reductase-like"/>
    <property type="match status" value="1"/>
</dbReference>
<keyword evidence="21" id="KW-1185">Reference proteome</keyword>
<feature type="binding site" evidence="17">
    <location>
        <position position="324"/>
    </location>
    <ligand>
        <name>substrate</name>
    </ligand>
</feature>
<comment type="pathway">
    <text evidence="3 15">Cofactor biosynthesis; riboflavin biosynthesis; 5-amino-6-(D-ribitylamino)uracil from GTP: step 3/4.</text>
</comment>
<dbReference type="Gene3D" id="3.40.140.10">
    <property type="entry name" value="Cytidine Deaminase, domain 2"/>
    <property type="match status" value="1"/>
</dbReference>
<comment type="cofactor">
    <cofactor evidence="15 18">
        <name>Zn(2+)</name>
        <dbReference type="ChEBI" id="CHEBI:29105"/>
    </cofactor>
    <text evidence="15 18">Binds 1 zinc ion.</text>
</comment>
<dbReference type="SUPFAM" id="SSF53927">
    <property type="entry name" value="Cytidine deaminase-like"/>
    <property type="match status" value="1"/>
</dbReference>
<dbReference type="GO" id="GO:0008270">
    <property type="term" value="F:zinc ion binding"/>
    <property type="evidence" value="ECO:0007669"/>
    <property type="project" value="InterPro"/>
</dbReference>
<evidence type="ECO:0000256" key="3">
    <source>
        <dbReference type="ARBA" id="ARBA00004910"/>
    </source>
</evidence>
<dbReference type="InterPro" id="IPR016193">
    <property type="entry name" value="Cytidine_deaminase-like"/>
</dbReference>
<keyword evidence="11 15" id="KW-0560">Oxidoreductase</keyword>
<comment type="catalytic activity">
    <reaction evidence="13 15">
        <text>5-amino-6-(5-phospho-D-ribitylamino)uracil + NADP(+) = 5-amino-6-(5-phospho-D-ribosylamino)uracil + NADPH + H(+)</text>
        <dbReference type="Rhea" id="RHEA:17845"/>
        <dbReference type="ChEBI" id="CHEBI:15378"/>
        <dbReference type="ChEBI" id="CHEBI:57783"/>
        <dbReference type="ChEBI" id="CHEBI:58349"/>
        <dbReference type="ChEBI" id="CHEBI:58421"/>
        <dbReference type="ChEBI" id="CHEBI:58453"/>
        <dbReference type="EC" id="1.1.1.193"/>
    </reaction>
</comment>
<dbReference type="UniPathway" id="UPA00275">
    <property type="reaction ID" value="UER00401"/>
</dbReference>
<dbReference type="InterPro" id="IPR004794">
    <property type="entry name" value="Eubact_RibD"/>
</dbReference>
<dbReference type="InterPro" id="IPR011549">
    <property type="entry name" value="RibD_C"/>
</dbReference>
<feature type="binding site" evidence="17">
    <location>
        <position position="206"/>
    </location>
    <ligand>
        <name>substrate</name>
    </ligand>
</feature>
<feature type="binding site" evidence="17">
    <location>
        <position position="190"/>
    </location>
    <ligand>
        <name>NADP(+)</name>
        <dbReference type="ChEBI" id="CHEBI:58349"/>
    </ligand>
</feature>
<dbReference type="NCBIfam" id="TIGR00326">
    <property type="entry name" value="eubact_ribD"/>
    <property type="match status" value="1"/>
</dbReference>
<feature type="binding site" evidence="17">
    <location>
        <position position="232"/>
    </location>
    <ligand>
        <name>NADP(+)</name>
        <dbReference type="ChEBI" id="CHEBI:58349"/>
    </ligand>
</feature>
<dbReference type="AlphaFoldDB" id="A0A8J7FE15"/>
<dbReference type="InterPro" id="IPR002125">
    <property type="entry name" value="CMP_dCMP_dom"/>
</dbReference>
<comment type="pathway">
    <text evidence="2 15">Cofactor biosynthesis; riboflavin biosynthesis; 5-amino-6-(D-ribitylamino)uracil from GTP: step 2/4.</text>
</comment>
<dbReference type="EC" id="3.5.4.26" evidence="15"/>
<organism evidence="20 21">
    <name type="scientific">Plectonema cf. radiosum LEGE 06105</name>
    <dbReference type="NCBI Taxonomy" id="945769"/>
    <lineage>
        <taxon>Bacteria</taxon>
        <taxon>Bacillati</taxon>
        <taxon>Cyanobacteriota</taxon>
        <taxon>Cyanophyceae</taxon>
        <taxon>Oscillatoriophycideae</taxon>
        <taxon>Oscillatoriales</taxon>
        <taxon>Microcoleaceae</taxon>
        <taxon>Plectonema</taxon>
    </lineage>
</organism>
<feature type="active site" description="Proton donor" evidence="16">
    <location>
        <position position="88"/>
    </location>
</feature>
<dbReference type="FunFam" id="3.40.140.10:FF:000025">
    <property type="entry name" value="Riboflavin biosynthesis protein RibD"/>
    <property type="match status" value="1"/>
</dbReference>
<evidence type="ECO:0000256" key="16">
    <source>
        <dbReference type="PIRSR" id="PIRSR006769-1"/>
    </source>
</evidence>
<dbReference type="Proteomes" id="UP000620559">
    <property type="component" value="Unassembled WGS sequence"/>
</dbReference>
<evidence type="ECO:0000256" key="5">
    <source>
        <dbReference type="ARBA" id="ARBA00007417"/>
    </source>
</evidence>
<feature type="binding site" evidence="17">
    <location>
        <position position="236"/>
    </location>
    <ligand>
        <name>NADP(+)</name>
        <dbReference type="ChEBI" id="CHEBI:58349"/>
    </ligand>
</feature>
<dbReference type="NCBIfam" id="TIGR00227">
    <property type="entry name" value="ribD_Cterm"/>
    <property type="match status" value="1"/>
</dbReference>
<feature type="binding site" evidence="17">
    <location>
        <begin position="326"/>
        <end position="332"/>
    </location>
    <ligand>
        <name>NADP(+)</name>
        <dbReference type="ChEBI" id="CHEBI:58349"/>
    </ligand>
</feature>
<feature type="binding site" evidence="18">
    <location>
        <position position="111"/>
    </location>
    <ligand>
        <name>Zn(2+)</name>
        <dbReference type="ChEBI" id="CHEBI:29105"/>
        <note>catalytic</note>
    </ligand>
</feature>
<dbReference type="PROSITE" id="PS51747">
    <property type="entry name" value="CYT_DCMP_DEAMINASES_2"/>
    <property type="match status" value="1"/>
</dbReference>
<dbReference type="Pfam" id="PF01872">
    <property type="entry name" value="RibD_C"/>
    <property type="match status" value="1"/>
</dbReference>
<feature type="binding site" evidence="17">
    <location>
        <position position="204"/>
    </location>
    <ligand>
        <name>substrate</name>
    </ligand>
</feature>
<comment type="function">
    <text evidence="1 15">Converts 2,5-diamino-6-(ribosylamino)-4(3h)-pyrimidinone 5'-phosphate into 5-amino-6-(ribosylamino)-2,4(1h,3h)-pyrimidinedione 5'-phosphate.</text>
</comment>
<dbReference type="InterPro" id="IPR050765">
    <property type="entry name" value="Riboflavin_Biosynth_HTPR"/>
</dbReference>
<keyword evidence="9 15" id="KW-0862">Zinc</keyword>
<evidence type="ECO:0000256" key="11">
    <source>
        <dbReference type="ARBA" id="ARBA00023002"/>
    </source>
</evidence>
<keyword evidence="12" id="KW-0511">Multifunctional enzyme</keyword>
<dbReference type="GO" id="GO:0050661">
    <property type="term" value="F:NADP binding"/>
    <property type="evidence" value="ECO:0007669"/>
    <property type="project" value="InterPro"/>
</dbReference>
<evidence type="ECO:0000256" key="18">
    <source>
        <dbReference type="PIRSR" id="PIRSR006769-3"/>
    </source>
</evidence>
<evidence type="ECO:0000256" key="17">
    <source>
        <dbReference type="PIRSR" id="PIRSR006769-2"/>
    </source>
</evidence>
<feature type="binding site" evidence="18">
    <location>
        <position position="86"/>
    </location>
    <ligand>
        <name>Zn(2+)</name>
        <dbReference type="ChEBI" id="CHEBI:29105"/>
        <note>catalytic</note>
    </ligand>
</feature>
<dbReference type="Gene3D" id="3.40.430.10">
    <property type="entry name" value="Dihydrofolate Reductase, subunit A"/>
    <property type="match status" value="1"/>
</dbReference>
<feature type="domain" description="CMP/dCMP-type deaminase" evidence="19">
    <location>
        <begin position="37"/>
        <end position="159"/>
    </location>
</feature>
<dbReference type="PANTHER" id="PTHR38011:SF7">
    <property type="entry name" value="2,5-DIAMINO-6-RIBOSYLAMINO-4(3H)-PYRIMIDINONE 5'-PHOSPHATE REDUCTASE"/>
    <property type="match status" value="1"/>
</dbReference>
<evidence type="ECO:0000256" key="6">
    <source>
        <dbReference type="ARBA" id="ARBA00022619"/>
    </source>
</evidence>
<dbReference type="InterPro" id="IPR024072">
    <property type="entry name" value="DHFR-like_dom_sf"/>
</dbReference>
<dbReference type="EC" id="1.1.1.193" evidence="15"/>
<dbReference type="GO" id="GO:0008703">
    <property type="term" value="F:5-amino-6-(5-phosphoribosylamino)uracil reductase activity"/>
    <property type="evidence" value="ECO:0007669"/>
    <property type="project" value="UniProtKB-EC"/>
</dbReference>
<dbReference type="InterPro" id="IPR016192">
    <property type="entry name" value="APOBEC/CMP_deaminase_Zn-bd"/>
</dbReference>
<name>A0A8J7FE15_9CYAN</name>
<proteinExistence type="inferred from homology"/>
<evidence type="ECO:0000259" key="19">
    <source>
        <dbReference type="PROSITE" id="PS51747"/>
    </source>
</evidence>
<evidence type="ECO:0000256" key="13">
    <source>
        <dbReference type="ARBA" id="ARBA00049861"/>
    </source>
</evidence>
<keyword evidence="8 15" id="KW-0378">Hydrolase</keyword>
<evidence type="ECO:0000256" key="9">
    <source>
        <dbReference type="ARBA" id="ARBA00022833"/>
    </source>
</evidence>
<keyword evidence="10 15" id="KW-0521">NADP</keyword>
<dbReference type="Pfam" id="PF00383">
    <property type="entry name" value="dCMP_cyt_deam_1"/>
    <property type="match status" value="1"/>
</dbReference>
<feature type="binding site" evidence="17">
    <location>
        <position position="243"/>
    </location>
    <ligand>
        <name>substrate</name>
    </ligand>
</feature>
<dbReference type="EMBL" id="JADEWL010000069">
    <property type="protein sequence ID" value="MBE9214703.1"/>
    <property type="molecule type" value="Genomic_DNA"/>
</dbReference>
<evidence type="ECO:0000256" key="8">
    <source>
        <dbReference type="ARBA" id="ARBA00022801"/>
    </source>
</evidence>
<evidence type="ECO:0000256" key="4">
    <source>
        <dbReference type="ARBA" id="ARBA00005259"/>
    </source>
</evidence>
<evidence type="ECO:0000256" key="15">
    <source>
        <dbReference type="PIRNR" id="PIRNR006769"/>
    </source>
</evidence>
<evidence type="ECO:0000256" key="14">
    <source>
        <dbReference type="ARBA" id="ARBA00049886"/>
    </source>
</evidence>
<sequence length="397" mass="42551">MNNSPANPSADKLISNIRKEKEDKFELQSPVKAVGSEFDRAMMRRCLELARRALGLTSPNPMVGAVIVKDGEIIGEGFHPKAGEPHAEVFALKAAGDNARGATIYVSLEPCNHYGRTPPCSEALVAAGVAKVVVGMVDPNPLVAGGGIDRLRSAGIEVVSGVEEEACRKLNEGFIHRILYKKPLGILKYAMTLDGKIATSTGHSVWVTNQDARNTVKELRAQCDAVVVGGNTVRQDNPRLTSRLLGAHNPLRVVMSRSLDLPSTAHLWQIQEAPTVVLTEPGANPDLQEFLRKQGVEVVELSPLTPDKAMTYLYDKGFCSVLWECGGILAASAIASRAVQKVLAFIAPKIIGGNNAPTPVGDLGFTTMTQALALERVEMRIVGSDCLVSGYLPQGDR</sequence>
<comment type="similarity">
    <text evidence="5 15">In the C-terminal section; belongs to the HTP reductase family.</text>
</comment>
<protein>
    <recommendedName>
        <fullName evidence="15">Riboflavin biosynthesis protein RibD</fullName>
    </recommendedName>
    <domain>
        <recommendedName>
            <fullName evidence="15">Diaminohydroxyphosphoribosylaminopyrimidine deaminase</fullName>
            <shortName evidence="15">DRAP deaminase</shortName>
            <ecNumber evidence="15">3.5.4.26</ecNumber>
        </recommendedName>
        <alternativeName>
            <fullName evidence="15">Riboflavin-specific deaminase</fullName>
        </alternativeName>
    </domain>
    <domain>
        <recommendedName>
            <fullName evidence="15">5-amino-6-(5-phosphoribosylamino)uracil reductase</fullName>
            <ecNumber evidence="15">1.1.1.193</ecNumber>
        </recommendedName>
        <alternativeName>
            <fullName evidence="15">HTP reductase</fullName>
        </alternativeName>
    </domain>
</protein>
<feature type="binding site" evidence="17">
    <location>
        <position position="240"/>
    </location>
    <ligand>
        <name>substrate</name>
    </ligand>
</feature>
<comment type="similarity">
    <text evidence="4 15">In the N-terminal section; belongs to the cytidine and deoxycytidylate deaminase family.</text>
</comment>
<dbReference type="GO" id="GO:0009231">
    <property type="term" value="P:riboflavin biosynthetic process"/>
    <property type="evidence" value="ECO:0007669"/>
    <property type="project" value="UniProtKB-UniPathway"/>
</dbReference>
<reference evidence="20" key="1">
    <citation type="submission" date="2020-10" db="EMBL/GenBank/DDBJ databases">
        <authorList>
            <person name="Castelo-Branco R."/>
            <person name="Eusebio N."/>
            <person name="Adriana R."/>
            <person name="Vieira A."/>
            <person name="Brugerolle De Fraissinette N."/>
            <person name="Rezende De Castro R."/>
            <person name="Schneider M.P."/>
            <person name="Vasconcelos V."/>
            <person name="Leao P.N."/>
        </authorList>
    </citation>
    <scope>NUCLEOTIDE SEQUENCE</scope>
    <source>
        <strain evidence="20">LEGE 06105</strain>
    </source>
</reference>
<dbReference type="InterPro" id="IPR002734">
    <property type="entry name" value="RibDG_C"/>
</dbReference>
<dbReference type="PROSITE" id="PS00903">
    <property type="entry name" value="CYT_DCMP_DEAMINASES_1"/>
    <property type="match status" value="1"/>
</dbReference>
<evidence type="ECO:0000313" key="21">
    <source>
        <dbReference type="Proteomes" id="UP000620559"/>
    </source>
</evidence>
<accession>A0A8J7FE15</accession>
<dbReference type="PIRSF" id="PIRSF006769">
    <property type="entry name" value="RibD"/>
    <property type="match status" value="1"/>
</dbReference>
<evidence type="ECO:0000256" key="7">
    <source>
        <dbReference type="ARBA" id="ARBA00022723"/>
    </source>
</evidence>
<keyword evidence="6 15" id="KW-0686">Riboflavin biosynthesis</keyword>
<evidence type="ECO:0000256" key="1">
    <source>
        <dbReference type="ARBA" id="ARBA00002151"/>
    </source>
</evidence>
<dbReference type="CDD" id="cd01284">
    <property type="entry name" value="Riboflavin_deaminase-reductase"/>
    <property type="match status" value="1"/>
</dbReference>
<dbReference type="PANTHER" id="PTHR38011">
    <property type="entry name" value="DIHYDROFOLATE REDUCTASE FAMILY PROTEIN (AFU_ORTHOLOGUE AFUA_8G06820)"/>
    <property type="match status" value="1"/>
</dbReference>
<keyword evidence="7 15" id="KW-0479">Metal-binding</keyword>
<evidence type="ECO:0000256" key="2">
    <source>
        <dbReference type="ARBA" id="ARBA00004882"/>
    </source>
</evidence>
<comment type="catalytic activity">
    <reaction evidence="14 15">
        <text>2,5-diamino-6-hydroxy-4-(5-phosphoribosylamino)-pyrimidine + H2O + H(+) = 5-amino-6-(5-phospho-D-ribosylamino)uracil + NH4(+)</text>
        <dbReference type="Rhea" id="RHEA:21868"/>
        <dbReference type="ChEBI" id="CHEBI:15377"/>
        <dbReference type="ChEBI" id="CHEBI:15378"/>
        <dbReference type="ChEBI" id="CHEBI:28938"/>
        <dbReference type="ChEBI" id="CHEBI:58453"/>
        <dbReference type="ChEBI" id="CHEBI:58614"/>
        <dbReference type="EC" id="3.5.4.26"/>
    </reaction>
</comment>
<gene>
    <name evidence="20" type="primary">ribD</name>
    <name evidence="20" type="ORF">IQ247_18860</name>
</gene>
<evidence type="ECO:0000256" key="10">
    <source>
        <dbReference type="ARBA" id="ARBA00022857"/>
    </source>
</evidence>